<evidence type="ECO:0000313" key="1">
    <source>
        <dbReference type="EMBL" id="ODR96114.1"/>
    </source>
</evidence>
<comment type="caution">
    <text evidence="1">The sequence shown here is derived from an EMBL/GenBank/DDBJ whole genome shotgun (WGS) entry which is preliminary data.</text>
</comment>
<sequence>MIRRAAPLLLVTAALVGLFMVTPSKKAEASPFDTLLGSWRGSGTVQLNSGRERLSCNAYYTGGGSQLGMAIRCKSDTSNVEIRSKLSLSGSRITGNWEERTYNAEGSASGTATPGKISIRVSGSITGSMIVNFSRSSQSVSISTRAVPCNACRST</sequence>
<accession>A0A1E3VRF7</accession>
<organism evidence="1 2">
    <name type="scientific">Methyloceanibacter superfactus</name>
    <dbReference type="NCBI Taxonomy" id="1774969"/>
    <lineage>
        <taxon>Bacteria</taxon>
        <taxon>Pseudomonadati</taxon>
        <taxon>Pseudomonadota</taxon>
        <taxon>Alphaproteobacteria</taxon>
        <taxon>Hyphomicrobiales</taxon>
        <taxon>Hyphomicrobiaceae</taxon>
        <taxon>Methyloceanibacter</taxon>
    </lineage>
</organism>
<gene>
    <name evidence="1" type="ORF">AUC69_15165</name>
</gene>
<reference evidence="1 2" key="1">
    <citation type="journal article" date="2016" name="Environ. Microbiol.">
        <title>New Methyloceanibacter diversity from North Sea sediments includes methanotroph containing solely the soluble methane monooxygenase.</title>
        <authorList>
            <person name="Vekeman B."/>
            <person name="Kerckhof F.M."/>
            <person name="Cremers G."/>
            <person name="de Vos P."/>
            <person name="Vandamme P."/>
            <person name="Boon N."/>
            <person name="Op den Camp H.J."/>
            <person name="Heylen K."/>
        </authorList>
    </citation>
    <scope>NUCLEOTIDE SEQUENCE [LARGE SCALE GENOMIC DNA]</scope>
    <source>
        <strain evidence="1 2">R-67175</strain>
    </source>
</reference>
<name>A0A1E3VRF7_9HYPH</name>
<dbReference type="Proteomes" id="UP000094472">
    <property type="component" value="Unassembled WGS sequence"/>
</dbReference>
<keyword evidence="2" id="KW-1185">Reference proteome</keyword>
<protein>
    <submittedName>
        <fullName evidence="1">Uncharacterized protein</fullName>
    </submittedName>
</protein>
<evidence type="ECO:0000313" key="2">
    <source>
        <dbReference type="Proteomes" id="UP000094472"/>
    </source>
</evidence>
<dbReference type="AlphaFoldDB" id="A0A1E3VRF7"/>
<dbReference type="EMBL" id="LPWF01000030">
    <property type="protein sequence ID" value="ODR96114.1"/>
    <property type="molecule type" value="Genomic_DNA"/>
</dbReference>
<proteinExistence type="predicted"/>